<organism evidence="2 3">
    <name type="scientific">Demequina mangrovi</name>
    <dbReference type="NCBI Taxonomy" id="1043493"/>
    <lineage>
        <taxon>Bacteria</taxon>
        <taxon>Bacillati</taxon>
        <taxon>Actinomycetota</taxon>
        <taxon>Actinomycetes</taxon>
        <taxon>Micrococcales</taxon>
        <taxon>Demequinaceae</taxon>
        <taxon>Demequina</taxon>
    </lineage>
</organism>
<dbReference type="Proteomes" id="UP000183315">
    <property type="component" value="Unassembled WGS sequence"/>
</dbReference>
<dbReference type="STRING" id="1043493.SAMN05421637_0127"/>
<proteinExistence type="predicted"/>
<dbReference type="eggNOG" id="ENOG50321ZI">
    <property type="taxonomic scope" value="Bacteria"/>
</dbReference>
<evidence type="ECO:0000313" key="2">
    <source>
        <dbReference type="EMBL" id="SEI83055.1"/>
    </source>
</evidence>
<dbReference type="AlphaFoldDB" id="A0A1H6U3T5"/>
<dbReference type="RefSeq" id="WP_042212251.1">
    <property type="nucleotide sequence ID" value="NZ_BBLU01000001.1"/>
</dbReference>
<evidence type="ECO:0000313" key="3">
    <source>
        <dbReference type="Proteomes" id="UP000183315"/>
    </source>
</evidence>
<evidence type="ECO:0000259" key="1">
    <source>
        <dbReference type="Pfam" id="PF14065"/>
    </source>
</evidence>
<sequence length="205" mass="21909">MAGYQALEAAGLSIVDLLRRRLDERDGGVGVRALLANSSTLKTLETDVNNIFPKPAISVFCYRVSVDPETRPGWSAAGSTDGIARLPLRMHLLVGTHVDTANEELRWLGLAAQILEGEPLLTGPMLRPVPVSATETVDPWGEGDAIQVVPDDLAMDSMSEAFQSLDTAYRLQLPYIARVIRIDAPPGDGYGAVGTVAAGVERVTT</sequence>
<dbReference type="EMBL" id="FNZI01000001">
    <property type="protein sequence ID" value="SEI83055.1"/>
    <property type="molecule type" value="Genomic_DNA"/>
</dbReference>
<reference evidence="3" key="1">
    <citation type="submission" date="2016-10" db="EMBL/GenBank/DDBJ databases">
        <authorList>
            <person name="Varghese N."/>
        </authorList>
    </citation>
    <scope>NUCLEOTIDE SEQUENCE [LARGE SCALE GENOMIC DNA]</scope>
    <source>
        <strain evidence="3">DSM 24868</strain>
    </source>
</reference>
<protein>
    <recommendedName>
        <fullName evidence="1">Pvc16 N-terminal domain-containing protein</fullName>
    </recommendedName>
</protein>
<dbReference type="InterPro" id="IPR025351">
    <property type="entry name" value="Pvc16_N"/>
</dbReference>
<dbReference type="Pfam" id="PF14065">
    <property type="entry name" value="Pvc16_N"/>
    <property type="match status" value="1"/>
</dbReference>
<feature type="domain" description="Pvc16 N-terminal" evidence="1">
    <location>
        <begin position="14"/>
        <end position="185"/>
    </location>
</feature>
<name>A0A1H6U3T5_9MICO</name>
<gene>
    <name evidence="2" type="ORF">SAMN05421637_0127</name>
</gene>
<keyword evidence="3" id="KW-1185">Reference proteome</keyword>
<accession>A0A1H6U3T5</accession>
<dbReference type="OrthoDB" id="527247at2"/>